<dbReference type="Gene3D" id="3.60.15.10">
    <property type="entry name" value="Ribonuclease Z/Hydroxyacylglutathione hydrolase-like"/>
    <property type="match status" value="1"/>
</dbReference>
<evidence type="ECO:0000313" key="3">
    <source>
        <dbReference type="EMBL" id="HIU25895.1"/>
    </source>
</evidence>
<dbReference type="InterPro" id="IPR001279">
    <property type="entry name" value="Metallo-B-lactamas"/>
</dbReference>
<feature type="transmembrane region" description="Helical" evidence="1">
    <location>
        <begin position="260"/>
        <end position="280"/>
    </location>
</feature>
<dbReference type="PANTHER" id="PTHR37814">
    <property type="entry name" value="CONSERVED MEMBRANE PROTEIN"/>
    <property type="match status" value="1"/>
</dbReference>
<protein>
    <submittedName>
        <fullName evidence="3">MBL fold metallo-hydrolase</fullName>
    </submittedName>
</protein>
<feature type="domain" description="Metallo-beta-lactamase" evidence="2">
    <location>
        <begin position="393"/>
        <end position="593"/>
    </location>
</feature>
<dbReference type="Pfam" id="PF00753">
    <property type="entry name" value="Lactamase_B"/>
    <property type="match status" value="1"/>
</dbReference>
<keyword evidence="1" id="KW-0812">Transmembrane</keyword>
<feature type="transmembrane region" description="Helical" evidence="1">
    <location>
        <begin position="218"/>
        <end position="240"/>
    </location>
</feature>
<dbReference type="PANTHER" id="PTHR37814:SF1">
    <property type="entry name" value="MEMBRANE PROTEIN"/>
    <property type="match status" value="1"/>
</dbReference>
<dbReference type="EMBL" id="DVMP01000095">
    <property type="protein sequence ID" value="HIU25895.1"/>
    <property type="molecule type" value="Genomic_DNA"/>
</dbReference>
<dbReference type="SMART" id="SM00849">
    <property type="entry name" value="Lactamase_B"/>
    <property type="match status" value="1"/>
</dbReference>
<dbReference type="AlphaFoldDB" id="A0A9D1L6E3"/>
<dbReference type="InterPro" id="IPR038728">
    <property type="entry name" value="YkvI-like"/>
</dbReference>
<evidence type="ECO:0000256" key="1">
    <source>
        <dbReference type="SAM" id="Phobius"/>
    </source>
</evidence>
<keyword evidence="1" id="KW-1133">Transmembrane helix</keyword>
<comment type="caution">
    <text evidence="3">The sequence shown here is derived from an EMBL/GenBank/DDBJ whole genome shotgun (WGS) entry which is preliminary data.</text>
</comment>
<accession>A0A9D1L6E3</accession>
<evidence type="ECO:0000259" key="2">
    <source>
        <dbReference type="SMART" id="SM00849"/>
    </source>
</evidence>
<feature type="transmembrane region" description="Helical" evidence="1">
    <location>
        <begin position="301"/>
        <end position="323"/>
    </location>
</feature>
<feature type="transmembrane region" description="Helical" evidence="1">
    <location>
        <begin position="146"/>
        <end position="169"/>
    </location>
</feature>
<reference evidence="3" key="1">
    <citation type="submission" date="2020-10" db="EMBL/GenBank/DDBJ databases">
        <authorList>
            <person name="Gilroy R."/>
        </authorList>
    </citation>
    <scope>NUCLEOTIDE SEQUENCE</scope>
    <source>
        <strain evidence="3">ChiHcec3-6078</strain>
    </source>
</reference>
<proteinExistence type="predicted"/>
<dbReference type="InterPro" id="IPR036866">
    <property type="entry name" value="RibonucZ/Hydroxyglut_hydro"/>
</dbReference>
<feature type="transmembrane region" description="Helical" evidence="1">
    <location>
        <begin position="45"/>
        <end position="65"/>
    </location>
</feature>
<dbReference type="SUPFAM" id="SSF56281">
    <property type="entry name" value="Metallo-hydrolase/oxidoreductase"/>
    <property type="match status" value="1"/>
</dbReference>
<feature type="transmembrane region" description="Helical" evidence="1">
    <location>
        <begin position="86"/>
        <end position="110"/>
    </location>
</feature>
<reference evidence="3" key="2">
    <citation type="journal article" date="2021" name="PeerJ">
        <title>Extensive microbial diversity within the chicken gut microbiome revealed by metagenomics and culture.</title>
        <authorList>
            <person name="Gilroy R."/>
            <person name="Ravi A."/>
            <person name="Getino M."/>
            <person name="Pursley I."/>
            <person name="Horton D.L."/>
            <person name="Alikhan N.F."/>
            <person name="Baker D."/>
            <person name="Gharbi K."/>
            <person name="Hall N."/>
            <person name="Watson M."/>
            <person name="Adriaenssens E.M."/>
            <person name="Foster-Nyarko E."/>
            <person name="Jarju S."/>
            <person name="Secka A."/>
            <person name="Antonio M."/>
            <person name="Oren A."/>
            <person name="Chaudhuri R.R."/>
            <person name="La Ragione R."/>
            <person name="Hildebrand F."/>
            <person name="Pallen M.J."/>
        </authorList>
    </citation>
    <scope>NUCLEOTIDE SEQUENCE</scope>
    <source>
        <strain evidence="3">ChiHcec3-6078</strain>
    </source>
</reference>
<keyword evidence="1" id="KW-0472">Membrane</keyword>
<organism evidence="3 4">
    <name type="scientific">Candidatus Allocopromorpha excrementigallinarum</name>
    <dbReference type="NCBI Taxonomy" id="2840742"/>
    <lineage>
        <taxon>Bacteria</taxon>
        <taxon>Bacillati</taxon>
        <taxon>Bacillota</taxon>
        <taxon>Clostridia</taxon>
        <taxon>Eubacteriales</taxon>
        <taxon>Eubacteriaceae</taxon>
        <taxon>Eubacteriaceae incertae sedis</taxon>
        <taxon>Candidatus Allocopromorpha</taxon>
    </lineage>
</organism>
<feature type="transmembrane region" description="Helical" evidence="1">
    <location>
        <begin position="116"/>
        <end position="134"/>
    </location>
</feature>
<sequence length="672" mass="72874">MKERRLGVVSVALMCTGTLMGAGFASGREIWQFFGIFGEDGAKGLVITGILFVLVSAMTGVIARFKGSNDMGRVVVPFESRRLESATGWFMAAMLYIVLVVLSAAGGSLLSQQTGLPGAAGGAAVAALVAFTVLGGFHRVSGVFRILMPLLVTALVAACIMTLTMSLAPAWERAAPAPSPLAPDSLLSAVVYASYNILAIIPIAATAAVNAKSTAHAVAGSALGGVFLFVLAFLLYMAVSVDRGFSQAMDMPMLGYTARISAPVNIIFTFVLMFAIYASAASNFYGFTTKLKETPHKRKKIIAAAAAGFLLGLMGFKNAVAVLLPAEGFVGIIIIIMLTWNFLLVMKKKKEGTLMKEGKKLNTPEDIDLFDIFEGFDRFAFPGNIHRVTGGHGGEALLIAGTEKTALLDCGMAFCGKITVENTKRVLSEQGRENLDMVFLSHSHYDHIGALPFIRKAFPETVVYGSAHCRDILVRPNARRLMKDLGTSARDLYMPESKEEIPTDGLEVDVVLKDGDAVSLGEETVRAMETKGHTDCSMSYALEPLRLLFTSESTGLLEAADYVHTPVLKSFGDAVASAEKCRKYDASYICLPHFGMIPENMNRKYWDMLEEAIDEKLGFIASMKKEGLSEEEMLERYAERYWTPEKEKEQPKEAYMINSASVIKAALRYLED</sequence>
<dbReference type="Proteomes" id="UP000824090">
    <property type="component" value="Unassembled WGS sequence"/>
</dbReference>
<gene>
    <name evidence="3" type="ORF">IAC50_05310</name>
</gene>
<evidence type="ECO:0000313" key="4">
    <source>
        <dbReference type="Proteomes" id="UP000824090"/>
    </source>
</evidence>
<feature type="transmembrane region" description="Helical" evidence="1">
    <location>
        <begin position="189"/>
        <end position="211"/>
    </location>
</feature>
<name>A0A9D1L6E3_9FIRM</name>
<feature type="transmembrane region" description="Helical" evidence="1">
    <location>
        <begin position="329"/>
        <end position="346"/>
    </location>
</feature>